<dbReference type="Pfam" id="PF13614">
    <property type="entry name" value="AAA_31"/>
    <property type="match status" value="1"/>
</dbReference>
<dbReference type="InterPro" id="IPR027417">
    <property type="entry name" value="P-loop_NTPase"/>
</dbReference>
<dbReference type="CDD" id="cd02042">
    <property type="entry name" value="ParAB_family"/>
    <property type="match status" value="1"/>
</dbReference>
<dbReference type="InterPro" id="IPR025669">
    <property type="entry name" value="AAA_dom"/>
</dbReference>
<feature type="domain" description="AAA" evidence="1">
    <location>
        <begin position="84"/>
        <end position="263"/>
    </location>
</feature>
<proteinExistence type="predicted"/>
<reference evidence="2" key="1">
    <citation type="submission" date="2020-05" db="EMBL/GenBank/DDBJ databases">
        <authorList>
            <person name="Chiriac C."/>
            <person name="Salcher M."/>
            <person name="Ghai R."/>
            <person name="Kavagutti S V."/>
        </authorList>
    </citation>
    <scope>NUCLEOTIDE SEQUENCE</scope>
</reference>
<dbReference type="Gene3D" id="3.40.50.300">
    <property type="entry name" value="P-loop containing nucleotide triphosphate hydrolases"/>
    <property type="match status" value="1"/>
</dbReference>
<gene>
    <name evidence="2" type="ORF">UFOPK2158_00330</name>
</gene>
<organism evidence="2">
    <name type="scientific">freshwater metagenome</name>
    <dbReference type="NCBI Taxonomy" id="449393"/>
    <lineage>
        <taxon>unclassified sequences</taxon>
        <taxon>metagenomes</taxon>
        <taxon>ecological metagenomes</taxon>
    </lineage>
</organism>
<evidence type="ECO:0000259" key="1">
    <source>
        <dbReference type="Pfam" id="PF13614"/>
    </source>
</evidence>
<dbReference type="AlphaFoldDB" id="A0A6J6JM44"/>
<accession>A0A6J6JM44</accession>
<dbReference type="InterPro" id="IPR050678">
    <property type="entry name" value="DNA_Partitioning_ATPase"/>
</dbReference>
<dbReference type="SUPFAM" id="SSF52540">
    <property type="entry name" value="P-loop containing nucleoside triphosphate hydrolases"/>
    <property type="match status" value="1"/>
</dbReference>
<dbReference type="EMBL" id="CAEZVY010000022">
    <property type="protein sequence ID" value="CAB4638066.1"/>
    <property type="molecule type" value="Genomic_DNA"/>
</dbReference>
<protein>
    <submittedName>
        <fullName evidence="2">Unannotated protein</fullName>
    </submittedName>
</protein>
<sequence length="346" mass="37757">MARFTNLVGLIGLHPVEGVPVFVRVDRHGPFTKFYSGTKSPNRNLATIRHKNLGDQRWLPSHRRPKTPPKVLGSTLLKAKVEEMRVISLSSLKGGVGKTTVSLGLASAAFASGMRTLVVDMDPQSDASTGLDVTVGRHLNVSHLLANPRSSNVRNAIVSSGWTRARNGKVDVLLGSPAAMAFDTPTLTKREIWRMEEILAAVEGDYDLVLIDCPPSLNGLTRMAWTASDRVAVVTEPGLFSVAATQRAFRAVDELRRGVSPRLQPLGVIVNRVRPQSIEHQYRIDELKQMFGALVLQPELPERVALQQAQGAASPLHVWPGESAEEMAHNFNLLLDRVIRSVAIAG</sequence>
<evidence type="ECO:0000313" key="2">
    <source>
        <dbReference type="EMBL" id="CAB4638066.1"/>
    </source>
</evidence>
<dbReference type="PANTHER" id="PTHR13696:SF99">
    <property type="entry name" value="COBYRINIC ACID AC-DIAMIDE SYNTHASE"/>
    <property type="match status" value="1"/>
</dbReference>
<dbReference type="PANTHER" id="PTHR13696">
    <property type="entry name" value="P-LOOP CONTAINING NUCLEOSIDE TRIPHOSPHATE HYDROLASE"/>
    <property type="match status" value="1"/>
</dbReference>
<name>A0A6J6JM44_9ZZZZ</name>